<dbReference type="Proteomes" id="UP000807716">
    <property type="component" value="Unassembled WGS sequence"/>
</dbReference>
<protein>
    <submittedName>
        <fullName evidence="1">Uncharacterized protein</fullName>
    </submittedName>
</protein>
<dbReference type="EMBL" id="JAAAJB010000591">
    <property type="protein sequence ID" value="KAG0253320.1"/>
    <property type="molecule type" value="Genomic_DNA"/>
</dbReference>
<keyword evidence="2" id="KW-1185">Reference proteome</keyword>
<reference evidence="1" key="1">
    <citation type="journal article" date="2020" name="Fungal Divers.">
        <title>Resolving the Mortierellaceae phylogeny through synthesis of multi-gene phylogenetics and phylogenomics.</title>
        <authorList>
            <person name="Vandepol N."/>
            <person name="Liber J."/>
            <person name="Desiro A."/>
            <person name="Na H."/>
            <person name="Kennedy M."/>
            <person name="Barry K."/>
            <person name="Grigoriev I.V."/>
            <person name="Miller A.N."/>
            <person name="O'Donnell K."/>
            <person name="Stajich J.E."/>
            <person name="Bonito G."/>
        </authorList>
    </citation>
    <scope>NUCLEOTIDE SEQUENCE</scope>
    <source>
        <strain evidence="1">BC1065</strain>
    </source>
</reference>
<evidence type="ECO:0000313" key="2">
    <source>
        <dbReference type="Proteomes" id="UP000807716"/>
    </source>
</evidence>
<evidence type="ECO:0000313" key="1">
    <source>
        <dbReference type="EMBL" id="KAG0253320.1"/>
    </source>
</evidence>
<comment type="caution">
    <text evidence="1">The sequence shown here is derived from an EMBL/GenBank/DDBJ whole genome shotgun (WGS) entry which is preliminary data.</text>
</comment>
<gene>
    <name evidence="1" type="ORF">DFQ27_007485</name>
</gene>
<organism evidence="1 2">
    <name type="scientific">Actinomortierella ambigua</name>
    <dbReference type="NCBI Taxonomy" id="1343610"/>
    <lineage>
        <taxon>Eukaryota</taxon>
        <taxon>Fungi</taxon>
        <taxon>Fungi incertae sedis</taxon>
        <taxon>Mucoromycota</taxon>
        <taxon>Mortierellomycotina</taxon>
        <taxon>Mortierellomycetes</taxon>
        <taxon>Mortierellales</taxon>
        <taxon>Mortierellaceae</taxon>
        <taxon>Actinomortierella</taxon>
    </lineage>
</organism>
<proteinExistence type="predicted"/>
<name>A0A9P6PUL9_9FUNG</name>
<dbReference type="AlphaFoldDB" id="A0A9P6PUL9"/>
<sequence length="268" mass="29653">MDIISSKPGYIAQGSYTKAIQWTLDPSWPSSFDQYEVSQQGWVRYCISATMDKLPSGFLSALGSYAIMQEFWVVLPGADVLDPSIPPEVHFPIAEPQAHLSCFTPSNRLHLDEVVPLTFRFAPPASLTEGPGQGEPPATWTIERADIELKQISNYYPSGPDSLEVLSLVIAEVPIHSGWPAPGGSIEPWERVVYMVVPGFEKSATSFTSRYLHVRHQIKVKVVLRSSASPKTVLWKHKFDVNINGIKVLPPSIEASGEAEFLPEYTAE</sequence>
<accession>A0A9P6PUL9</accession>
<dbReference type="OrthoDB" id="2333384at2759"/>